<evidence type="ECO:0000313" key="3">
    <source>
        <dbReference type="Proteomes" id="UP000270219"/>
    </source>
</evidence>
<sequence length="283" mass="32787">MSELNTWEILQNRILYTGPTGIHSLEIKNFGAKGNWNIHISKDGQWQKVFQNGNREPMKDVGNQMNYHIAVKERFLNGKLKEKYGGTAPKIKVHAAIVIANDTVMVENESELPVLRLSSLYRYLEKEVSHVSEEWQDRIVRILEDHKKSGKPYEVQNFQANMEKLLLEAEHISKLFDLRFCWLKGMQEEFTSTAEDSMDIEIQRSSNQVEETPYLISRVGWLGILLSIPLLCIAFYAWIYRNFLGLGEGISSGDIIRRNHFGCFTASHCRLYDIPCSWIRRMG</sequence>
<gene>
    <name evidence="2" type="ORF">D8M04_19800</name>
</gene>
<keyword evidence="3" id="KW-1185">Reference proteome</keyword>
<proteinExistence type="predicted"/>
<evidence type="ECO:0008006" key="4">
    <source>
        <dbReference type="Google" id="ProtNLM"/>
    </source>
</evidence>
<reference evidence="2 3" key="1">
    <citation type="submission" date="2018-10" db="EMBL/GenBank/DDBJ databases">
        <title>Oceanobacillus sp. YLB-02 draft genome.</title>
        <authorList>
            <person name="Yu L."/>
        </authorList>
    </citation>
    <scope>NUCLEOTIDE SEQUENCE [LARGE SCALE GENOMIC DNA]</scope>
    <source>
        <strain evidence="2 3">YLB-02</strain>
    </source>
</reference>
<dbReference type="EMBL" id="RCHR01000016">
    <property type="protein sequence ID" value="RLL39801.1"/>
    <property type="molecule type" value="Genomic_DNA"/>
</dbReference>
<keyword evidence="1" id="KW-1133">Transmembrane helix</keyword>
<accession>A0A498D2V4</accession>
<evidence type="ECO:0000313" key="2">
    <source>
        <dbReference type="EMBL" id="RLL39801.1"/>
    </source>
</evidence>
<keyword evidence="1" id="KW-0472">Membrane</keyword>
<dbReference type="AlphaFoldDB" id="A0A498D2V4"/>
<dbReference type="Proteomes" id="UP000270219">
    <property type="component" value="Unassembled WGS sequence"/>
</dbReference>
<organism evidence="2 3">
    <name type="scientific">Oceanobacillus piezotolerans</name>
    <dbReference type="NCBI Taxonomy" id="2448030"/>
    <lineage>
        <taxon>Bacteria</taxon>
        <taxon>Bacillati</taxon>
        <taxon>Bacillota</taxon>
        <taxon>Bacilli</taxon>
        <taxon>Bacillales</taxon>
        <taxon>Bacillaceae</taxon>
        <taxon>Oceanobacillus</taxon>
    </lineage>
</organism>
<evidence type="ECO:0000256" key="1">
    <source>
        <dbReference type="SAM" id="Phobius"/>
    </source>
</evidence>
<feature type="transmembrane region" description="Helical" evidence="1">
    <location>
        <begin position="219"/>
        <end position="239"/>
    </location>
</feature>
<protein>
    <recommendedName>
        <fullName evidence="4">NERD domain-containing protein</fullName>
    </recommendedName>
</protein>
<name>A0A498D2V4_9BACI</name>
<comment type="caution">
    <text evidence="2">The sequence shown here is derived from an EMBL/GenBank/DDBJ whole genome shotgun (WGS) entry which is preliminary data.</text>
</comment>
<keyword evidence="1" id="KW-0812">Transmembrane</keyword>